<evidence type="ECO:0000256" key="7">
    <source>
        <dbReference type="ARBA" id="ARBA00023136"/>
    </source>
</evidence>
<evidence type="ECO:0000256" key="8">
    <source>
        <dbReference type="ARBA" id="ARBA00023170"/>
    </source>
</evidence>
<sequence>MNNIKILTVSCSVEYCTKLMCIVTEAIRQLDALSSNDDLARELRKVVTMHKRVLICSRLLDESLRPLLLVQWILCIVIWSVTLVYFDYSGVHMKSFSIIIMFLLGTAEMLSYCILGTRLTGQAEQLERAIYASRWYNLPSKEQRNVQIMLNRAQTRVGIRGYKFVNVNLEEFAAMRFRFYLIFSYFCLLVVLPKVLFGYPDLEIAVRGTAELMFESNAFFGMLMFSFQRDNYERMVHQLQDLAKQVFDHRLPAELGHYLVAVNKRVDRSSKIYCCCHLSLATFFWFMPIYTTYSAYFAATNGSEPIEHVLHLEEELYWLRSRTSIVHYTIYAAIMWPTIYTLGFTGGTKLLTIFSNVRYCSAMLRLVALRVHHLDKVRREDADKELNQIIAMHQRVLDCVFLLETTFRWVFFVQFIQCTMIWCSLILYIAVTGFSSTVANVCVQIILITVETYGYCYFGTDLTTESFSVALAVYDSNWYAFSNPMRHKLRLLLQRAQKPVGITAGKFRFVSVAQFGKMLKTSYSVYVVLKEQF</sequence>
<dbReference type="OMA" id="IMIRISI"/>
<name>W5JTP6_ANODA</name>
<organism evidence="11">
    <name type="scientific">Anopheles darlingi</name>
    <name type="common">Mosquito</name>
    <dbReference type="NCBI Taxonomy" id="43151"/>
    <lineage>
        <taxon>Eukaryota</taxon>
        <taxon>Metazoa</taxon>
        <taxon>Ecdysozoa</taxon>
        <taxon>Arthropoda</taxon>
        <taxon>Hexapoda</taxon>
        <taxon>Insecta</taxon>
        <taxon>Pterygota</taxon>
        <taxon>Neoptera</taxon>
        <taxon>Endopterygota</taxon>
        <taxon>Diptera</taxon>
        <taxon>Nematocera</taxon>
        <taxon>Culicoidea</taxon>
        <taxon>Culicidae</taxon>
        <taxon>Anophelinae</taxon>
        <taxon>Anopheles</taxon>
    </lineage>
</organism>
<proteinExistence type="predicted"/>
<keyword evidence="4 10" id="KW-0812">Transmembrane</keyword>
<feature type="transmembrane region" description="Helical" evidence="10">
    <location>
        <begin position="409"/>
        <end position="431"/>
    </location>
</feature>
<feature type="transmembrane region" description="Helical" evidence="10">
    <location>
        <begin position="98"/>
        <end position="115"/>
    </location>
</feature>
<dbReference type="InParanoid" id="W5JTP6"/>
<evidence type="ECO:0000256" key="2">
    <source>
        <dbReference type="ARBA" id="ARBA00022475"/>
    </source>
</evidence>
<dbReference type="InterPro" id="IPR004117">
    <property type="entry name" value="7tm6_olfct_rcpt"/>
</dbReference>
<dbReference type="HOGENOM" id="CLU_463242_0_0_1"/>
<reference evidence="11" key="3">
    <citation type="journal article" date="2013" name="Nucleic Acids Res.">
        <title>The genome of Anopheles darlingi, the main neotropical malaria vector.</title>
        <authorList>
            <person name="Marinotti O."/>
            <person name="Cerqueira G.C."/>
            <person name="de Almeida L.G."/>
            <person name="Ferro M.I."/>
            <person name="Loreto E.L."/>
            <person name="Zaha A."/>
            <person name="Teixeira S.M."/>
            <person name="Wespiser A.R."/>
            <person name="Almeida E Silva A."/>
            <person name="Schlindwein A.D."/>
            <person name="Pacheco A.C."/>
            <person name="Silva A.L."/>
            <person name="Graveley B.R."/>
            <person name="Walenz B.P."/>
            <person name="Lima Bde A."/>
            <person name="Ribeiro C.A."/>
            <person name="Nunes-Silva C.G."/>
            <person name="de Carvalho C.R."/>
            <person name="Soares C.M."/>
            <person name="de Menezes C.B."/>
            <person name="Matiolli C."/>
            <person name="Caffrey D."/>
            <person name="Araujo D.A."/>
            <person name="de Oliveira D.M."/>
            <person name="Golenbock D."/>
            <person name="Grisard E.C."/>
            <person name="Fantinatti-Garboggini F."/>
            <person name="de Carvalho F.M."/>
            <person name="Barcellos F.G."/>
            <person name="Prosdocimi F."/>
            <person name="May G."/>
            <person name="Azevedo Junior G.M."/>
            <person name="Guimaraes G.M."/>
            <person name="Goldman G.H."/>
            <person name="Padilha I.Q."/>
            <person name="Batista Jda S."/>
            <person name="Ferro J.A."/>
            <person name="Ribeiro J.M."/>
            <person name="Fietto J.L."/>
            <person name="Dabbas K.M."/>
            <person name="Cerdeira L."/>
            <person name="Agnez-Lima L.F."/>
            <person name="Brocchi M."/>
            <person name="de Carvalho M.O."/>
            <person name="Teixeira Mde M."/>
            <person name="Diniz Maia Mde M."/>
            <person name="Goldman M.H."/>
            <person name="Cruz Schneider M.P."/>
            <person name="Felipe M.S."/>
            <person name="Hungria M."/>
            <person name="Nicolas M.F."/>
            <person name="Pereira M."/>
            <person name="Montes M.A."/>
            <person name="Cantao M.E."/>
            <person name="Vincentz M."/>
            <person name="Rafael M.S."/>
            <person name="Silverman N."/>
            <person name="Stoco P.H."/>
            <person name="Souza R.C."/>
            <person name="Vicentini R."/>
            <person name="Gazzinelli R.T."/>
            <person name="Neves Rde O."/>
            <person name="Silva R."/>
            <person name="Astolfi-Filho S."/>
            <person name="Maciel T.E."/>
            <person name="Urmenyi T.P."/>
            <person name="Tadei W.P."/>
            <person name="Camargo E.P."/>
            <person name="de Vasconcelos A.T."/>
        </authorList>
    </citation>
    <scope>NUCLEOTIDE SEQUENCE</scope>
</reference>
<keyword evidence="6 10" id="KW-1133">Transmembrane helix</keyword>
<reference evidence="11" key="1">
    <citation type="journal article" date="2010" name="BMC Genomics">
        <title>Combination of measures distinguishes pre-miRNAs from other stem-loops in the genome of the newly sequenced Anopheles darlingi.</title>
        <authorList>
            <person name="Mendes N.D."/>
            <person name="Freitas A.T."/>
            <person name="Vasconcelos A.T."/>
            <person name="Sagot M.F."/>
        </authorList>
    </citation>
    <scope>NUCLEOTIDE SEQUENCE</scope>
</reference>
<gene>
    <name evidence="11" type="ORF">AND_001550</name>
</gene>
<reference evidence="11" key="2">
    <citation type="submission" date="2010-05" db="EMBL/GenBank/DDBJ databases">
        <authorList>
            <person name="Almeida L.G."/>
            <person name="Nicolas M.F."/>
            <person name="Souza R.C."/>
            <person name="Vasconcelos A.T.R."/>
        </authorList>
    </citation>
    <scope>NUCLEOTIDE SEQUENCE</scope>
</reference>
<keyword evidence="9" id="KW-0807">Transducer</keyword>
<keyword evidence="8 11" id="KW-0675">Receptor</keyword>
<dbReference type="STRING" id="43151.W5JTP6"/>
<evidence type="ECO:0000256" key="5">
    <source>
        <dbReference type="ARBA" id="ARBA00022725"/>
    </source>
</evidence>
<dbReference type="Pfam" id="PF02949">
    <property type="entry name" value="7tm_6"/>
    <property type="match status" value="2"/>
</dbReference>
<evidence type="ECO:0000256" key="1">
    <source>
        <dbReference type="ARBA" id="ARBA00004651"/>
    </source>
</evidence>
<dbReference type="EMBL" id="ADMH02000409">
    <property type="protein sequence ID" value="ETN66658.1"/>
    <property type="molecule type" value="Genomic_DNA"/>
</dbReference>
<feature type="transmembrane region" description="Helical" evidence="10">
    <location>
        <begin position="325"/>
        <end position="345"/>
    </location>
</feature>
<dbReference type="GO" id="GO:0007165">
    <property type="term" value="P:signal transduction"/>
    <property type="evidence" value="ECO:0007669"/>
    <property type="project" value="UniProtKB-KW"/>
</dbReference>
<comment type="caution">
    <text evidence="11">The sequence shown here is derived from an EMBL/GenBank/DDBJ whole genome shotgun (WGS) entry which is preliminary data.</text>
</comment>
<comment type="subcellular location">
    <subcellularLocation>
        <location evidence="1">Cell membrane</location>
        <topology evidence="1">Multi-pass membrane protein</topology>
    </subcellularLocation>
</comment>
<accession>W5JTP6</accession>
<evidence type="ECO:0000256" key="3">
    <source>
        <dbReference type="ARBA" id="ARBA00022606"/>
    </source>
</evidence>
<evidence type="ECO:0000256" key="4">
    <source>
        <dbReference type="ARBA" id="ARBA00022692"/>
    </source>
</evidence>
<dbReference type="PANTHER" id="PTHR21137">
    <property type="entry name" value="ODORANT RECEPTOR"/>
    <property type="match status" value="1"/>
</dbReference>
<protein>
    <submittedName>
        <fullName evidence="11">Putative odorant receptor</fullName>
    </submittedName>
</protein>
<keyword evidence="3" id="KW-0716">Sensory transduction</keyword>
<dbReference type="VEuPathDB" id="VectorBase:ADAC007414"/>
<feature type="transmembrane region" description="Helical" evidence="10">
    <location>
        <begin position="437"/>
        <end position="458"/>
    </location>
</feature>
<dbReference type="PANTHER" id="PTHR21137:SF35">
    <property type="entry name" value="ODORANT RECEPTOR 19A-RELATED"/>
    <property type="match status" value="1"/>
</dbReference>
<feature type="transmembrane region" description="Helical" evidence="10">
    <location>
        <begin position="272"/>
        <end position="293"/>
    </location>
</feature>
<dbReference type="VEuPathDB" id="VectorBase:ADAR2_006009"/>
<dbReference type="GO" id="GO:0005549">
    <property type="term" value="F:odorant binding"/>
    <property type="evidence" value="ECO:0007669"/>
    <property type="project" value="InterPro"/>
</dbReference>
<keyword evidence="5" id="KW-0552">Olfaction</keyword>
<dbReference type="VEuPathDB" id="VectorBase:ADAC011100"/>
<evidence type="ECO:0000256" key="6">
    <source>
        <dbReference type="ARBA" id="ARBA00022989"/>
    </source>
</evidence>
<feature type="transmembrane region" description="Helical" evidence="10">
    <location>
        <begin position="179"/>
        <end position="199"/>
    </location>
</feature>
<dbReference type="GO" id="GO:0004984">
    <property type="term" value="F:olfactory receptor activity"/>
    <property type="evidence" value="ECO:0007669"/>
    <property type="project" value="InterPro"/>
</dbReference>
<dbReference type="GO" id="GO:0005886">
    <property type="term" value="C:plasma membrane"/>
    <property type="evidence" value="ECO:0007669"/>
    <property type="project" value="UniProtKB-SubCell"/>
</dbReference>
<evidence type="ECO:0000256" key="9">
    <source>
        <dbReference type="ARBA" id="ARBA00023224"/>
    </source>
</evidence>
<dbReference type="AlphaFoldDB" id="W5JTP6"/>
<feature type="transmembrane region" description="Helical" evidence="10">
    <location>
        <begin position="205"/>
        <end position="225"/>
    </location>
</feature>
<keyword evidence="7 10" id="KW-0472">Membrane</keyword>
<evidence type="ECO:0000313" key="11">
    <source>
        <dbReference type="EMBL" id="ETN66658.1"/>
    </source>
</evidence>
<keyword evidence="2" id="KW-1003">Cell membrane</keyword>
<feature type="transmembrane region" description="Helical" evidence="10">
    <location>
        <begin position="67"/>
        <end position="86"/>
    </location>
</feature>
<dbReference type="eggNOG" id="ENOG502SVG4">
    <property type="taxonomic scope" value="Eukaryota"/>
</dbReference>
<evidence type="ECO:0000256" key="10">
    <source>
        <dbReference type="SAM" id="Phobius"/>
    </source>
</evidence>